<dbReference type="RefSeq" id="WP_106723627.1">
    <property type="nucleotide sequence ID" value="NZ_PXYL01000004.1"/>
</dbReference>
<evidence type="ECO:0008006" key="4">
    <source>
        <dbReference type="Google" id="ProtNLM"/>
    </source>
</evidence>
<organism evidence="2 3">
    <name type="scientific">Pseudaminobacter soli</name>
    <name type="common">ex Li et al. 2025</name>
    <dbReference type="NCBI Taxonomy" id="1295366"/>
    <lineage>
        <taxon>Bacteria</taxon>
        <taxon>Pseudomonadati</taxon>
        <taxon>Pseudomonadota</taxon>
        <taxon>Alphaproteobacteria</taxon>
        <taxon>Hyphomicrobiales</taxon>
        <taxon>Phyllobacteriaceae</taxon>
        <taxon>Pseudaminobacter</taxon>
    </lineage>
</organism>
<feature type="transmembrane region" description="Helical" evidence="1">
    <location>
        <begin position="49"/>
        <end position="68"/>
    </location>
</feature>
<accession>A0A2P7SFN4</accession>
<keyword evidence="1" id="KW-0472">Membrane</keyword>
<keyword evidence="1" id="KW-0812">Transmembrane</keyword>
<name>A0A2P7SFN4_9HYPH</name>
<feature type="transmembrane region" description="Helical" evidence="1">
    <location>
        <begin position="74"/>
        <end position="99"/>
    </location>
</feature>
<proteinExistence type="predicted"/>
<sequence>MSFAYEPEAWREVYIMLGGAVAALAGLLFVALSIKIDVIRQVPRWRTRAFGNIFAFVGLLIESALVMMPQSSALLALELIVLNAFLLLFVPVRAIVDLYRQHAPIPMPRMLAGMVLWSLGALGGLSLLIGAGGGMYLVAASFLGLIWLGVLNAWSFITVDDVPVREPGSV</sequence>
<feature type="transmembrane region" description="Helical" evidence="1">
    <location>
        <begin position="135"/>
        <end position="157"/>
    </location>
</feature>
<evidence type="ECO:0000313" key="3">
    <source>
        <dbReference type="Proteomes" id="UP000240653"/>
    </source>
</evidence>
<evidence type="ECO:0000313" key="2">
    <source>
        <dbReference type="EMBL" id="PSJ61195.1"/>
    </source>
</evidence>
<evidence type="ECO:0000256" key="1">
    <source>
        <dbReference type="SAM" id="Phobius"/>
    </source>
</evidence>
<comment type="caution">
    <text evidence="2">The sequence shown here is derived from an EMBL/GenBank/DDBJ whole genome shotgun (WGS) entry which is preliminary data.</text>
</comment>
<dbReference type="Proteomes" id="UP000240653">
    <property type="component" value="Unassembled WGS sequence"/>
</dbReference>
<dbReference type="AlphaFoldDB" id="A0A2P7SFN4"/>
<gene>
    <name evidence="2" type="ORF">C7I85_08900</name>
</gene>
<reference evidence="2 3" key="1">
    <citation type="submission" date="2018-03" db="EMBL/GenBank/DDBJ databases">
        <title>The draft genome of Mesorhizobium soli JCM 19897.</title>
        <authorList>
            <person name="Li L."/>
            <person name="Liu L."/>
            <person name="Liang L."/>
            <person name="Wang T."/>
            <person name="Zhang X."/>
        </authorList>
    </citation>
    <scope>NUCLEOTIDE SEQUENCE [LARGE SCALE GENOMIC DNA]</scope>
    <source>
        <strain evidence="2 3">JCM 19897</strain>
    </source>
</reference>
<keyword evidence="1" id="KW-1133">Transmembrane helix</keyword>
<protein>
    <recommendedName>
        <fullName evidence="4">Modulator of FtsH protease</fullName>
    </recommendedName>
</protein>
<keyword evidence="3" id="KW-1185">Reference proteome</keyword>
<feature type="transmembrane region" description="Helical" evidence="1">
    <location>
        <begin position="13"/>
        <end position="37"/>
    </location>
</feature>
<feature type="transmembrane region" description="Helical" evidence="1">
    <location>
        <begin position="111"/>
        <end position="129"/>
    </location>
</feature>
<dbReference type="EMBL" id="PXYL01000004">
    <property type="protein sequence ID" value="PSJ61195.1"/>
    <property type="molecule type" value="Genomic_DNA"/>
</dbReference>